<gene>
    <name evidence="1" type="ORF">L5014_25365</name>
</gene>
<keyword evidence="2" id="KW-1185">Reference proteome</keyword>
<dbReference type="GO" id="GO:0008410">
    <property type="term" value="F:CoA-transferase activity"/>
    <property type="evidence" value="ECO:0007669"/>
    <property type="project" value="InterPro"/>
</dbReference>
<dbReference type="PANTHER" id="PTHR43293">
    <property type="entry name" value="ACETATE COA-TRANSFERASE YDIF"/>
    <property type="match status" value="1"/>
</dbReference>
<protein>
    <submittedName>
        <fullName evidence="1">Acyl CoA:acetate/3-ketoacid CoA transferase</fullName>
    </submittedName>
</protein>
<dbReference type="PANTHER" id="PTHR43293:SF1">
    <property type="entry name" value="ACETATE COA-TRANSFERASE YDIF"/>
    <property type="match status" value="1"/>
</dbReference>
<sequence length="671" mass="73088">MNFLPFLPAPRQGAQKSKIVSAAEAVRLIRDGDTIATSGFVGIGVPEGILVALEELFLTAGDELPQSLGKPRNLTLVYAAGQGDGKNRGLNHLGHAGLVRRVIGGHWGLVPKLGKLAIAGQIEAYNLPQGVISCMFRDIAAGRPGHLSRVGLGTFVDPRYGGGKMNERTTEDMVDLITLHGEECLYYRTFPIQVGIIRGTTADPDGNLSMEKEALTLEALSIAMAVHNSGGMVIAQVERIADLGTLNPRNVKVPGVLVDCVVVAQPEHHWQTFGQQYNPAFSGEIRVPAGGIAAMEMSERKIIARRAAMELKPNSVVNLGIGMPEGIANVANEESIVDLMTLTTEPGVFGGIAAGGLNFGAASNTQALVDQPYQFDFYDGGGLDVAFLGLAQADREGNLNVSRFGSKLAGAGGFINISQAAKKVVFVGTFTAGRLRLSVDNGTLRIVEEGAARKFVNEVEHRTYSGRYALSRKQVALYVTERCVFRLGEDGLELIEIAPGVDLEKDILALMDFRPIMREAPRLMDARIFHVEPMGLRDEMLCLPLEERFTYDQQQNLFFVNFEGYTVKSLADVERIRSLVEAKLALLDHKVCAIVDYDNFTILPDVIDPYSVMVRGLIERFYSRVTRYTTSTFLRAKLGHALRNRDVAPYIFESAEEAQAHLREIGQGDPS</sequence>
<name>A0A9X1RUE5_9BURK</name>
<dbReference type="InterPro" id="IPR004165">
    <property type="entry name" value="CoA_trans_fam_I"/>
</dbReference>
<dbReference type="RefSeq" id="WP_238466561.1">
    <property type="nucleotide sequence ID" value="NZ_JAKLJA010000026.1"/>
</dbReference>
<dbReference type="Gene3D" id="3.40.1080.10">
    <property type="entry name" value="Glutaconate Coenzyme A-transferase"/>
    <property type="match status" value="2"/>
</dbReference>
<organism evidence="1 2">
    <name type="scientific">Paraburkholderia tagetis</name>
    <dbReference type="NCBI Taxonomy" id="2913261"/>
    <lineage>
        <taxon>Bacteria</taxon>
        <taxon>Pseudomonadati</taxon>
        <taxon>Pseudomonadota</taxon>
        <taxon>Betaproteobacteria</taxon>
        <taxon>Burkholderiales</taxon>
        <taxon>Burkholderiaceae</taxon>
        <taxon>Paraburkholderia</taxon>
    </lineage>
</organism>
<evidence type="ECO:0000313" key="2">
    <source>
        <dbReference type="Proteomes" id="UP001139308"/>
    </source>
</evidence>
<keyword evidence="1" id="KW-0808">Transferase</keyword>
<dbReference type="EMBL" id="JAKLJA010000026">
    <property type="protein sequence ID" value="MCG5076649.1"/>
    <property type="molecule type" value="Genomic_DNA"/>
</dbReference>
<accession>A0A9X1RUE5</accession>
<dbReference type="InterPro" id="IPR037171">
    <property type="entry name" value="NagB/RpiA_transferase-like"/>
</dbReference>
<comment type="caution">
    <text evidence="1">The sequence shown here is derived from an EMBL/GenBank/DDBJ whole genome shotgun (WGS) entry which is preliminary data.</text>
</comment>
<dbReference type="SMART" id="SM00882">
    <property type="entry name" value="CoA_trans"/>
    <property type="match status" value="2"/>
</dbReference>
<dbReference type="SUPFAM" id="SSF100950">
    <property type="entry name" value="NagB/RpiA/CoA transferase-like"/>
    <property type="match status" value="2"/>
</dbReference>
<reference evidence="1" key="1">
    <citation type="submission" date="2022-01" db="EMBL/GenBank/DDBJ databases">
        <title>Genome sequence and assembly of Parabukholderia sp. RG36.</title>
        <authorList>
            <person name="Chhetri G."/>
        </authorList>
    </citation>
    <scope>NUCLEOTIDE SEQUENCE</scope>
    <source>
        <strain evidence="1">RG36</strain>
    </source>
</reference>
<dbReference type="Proteomes" id="UP001139308">
    <property type="component" value="Unassembled WGS sequence"/>
</dbReference>
<dbReference type="Pfam" id="PF01144">
    <property type="entry name" value="CoA_trans"/>
    <property type="match status" value="1"/>
</dbReference>
<evidence type="ECO:0000313" key="1">
    <source>
        <dbReference type="EMBL" id="MCG5076649.1"/>
    </source>
</evidence>
<dbReference type="AlphaFoldDB" id="A0A9X1RUE5"/>
<proteinExistence type="predicted"/>